<keyword evidence="10" id="KW-1185">Reference proteome</keyword>
<evidence type="ECO:0000256" key="5">
    <source>
        <dbReference type="ARBA" id="ARBA00023239"/>
    </source>
</evidence>
<dbReference type="InterPro" id="IPR013785">
    <property type="entry name" value="Aldolase_TIM"/>
</dbReference>
<dbReference type="UniPathway" id="UPA00070">
    <property type="reaction ID" value="UER00120"/>
</dbReference>
<dbReference type="InterPro" id="IPR001754">
    <property type="entry name" value="OMPdeCOase_dom"/>
</dbReference>
<feature type="domain" description="Orotidine 5'-phosphate decarboxylase" evidence="8">
    <location>
        <begin position="21"/>
        <end position="259"/>
    </location>
</feature>
<proteinExistence type="inferred from homology"/>
<dbReference type="OrthoDB" id="9808470at2"/>
<name>N1VMR8_9LEPT</name>
<organism evidence="9 10">
    <name type="scientific">Leptospira terpstrae serovar Hualin str. LT 11-33 = ATCC 700639</name>
    <dbReference type="NCBI Taxonomy" id="1257025"/>
    <lineage>
        <taxon>Bacteria</taxon>
        <taxon>Pseudomonadati</taxon>
        <taxon>Spirochaetota</taxon>
        <taxon>Spirochaetia</taxon>
        <taxon>Leptospirales</taxon>
        <taxon>Leptospiraceae</taxon>
        <taxon>Leptospira</taxon>
    </lineage>
</organism>
<dbReference type="Gene3D" id="3.20.20.70">
    <property type="entry name" value="Aldolase class I"/>
    <property type="match status" value="1"/>
</dbReference>
<keyword evidence="3" id="KW-0210">Decarboxylase</keyword>
<evidence type="ECO:0000256" key="4">
    <source>
        <dbReference type="ARBA" id="ARBA00022975"/>
    </source>
</evidence>
<dbReference type="RefSeq" id="WP_002975655.1">
    <property type="nucleotide sequence ID" value="NZ_AOGW02000023.1"/>
</dbReference>
<evidence type="ECO:0000256" key="6">
    <source>
        <dbReference type="ARBA" id="ARBA00049157"/>
    </source>
</evidence>
<dbReference type="GO" id="GO:0006207">
    <property type="term" value="P:'de novo' pyrimidine nucleobase biosynthetic process"/>
    <property type="evidence" value="ECO:0007669"/>
    <property type="project" value="InterPro"/>
</dbReference>
<dbReference type="EC" id="4.1.1.23" evidence="7"/>
<dbReference type="InterPro" id="IPR011060">
    <property type="entry name" value="RibuloseP-bd_barrel"/>
</dbReference>
<dbReference type="InterPro" id="IPR011995">
    <property type="entry name" value="OMPdecase_type-2"/>
</dbReference>
<dbReference type="SUPFAM" id="SSF51366">
    <property type="entry name" value="Ribulose-phoshate binding barrel"/>
    <property type="match status" value="1"/>
</dbReference>
<dbReference type="Pfam" id="PF00215">
    <property type="entry name" value="OMPdecase"/>
    <property type="match status" value="1"/>
</dbReference>
<dbReference type="GO" id="GO:0044205">
    <property type="term" value="P:'de novo' UMP biosynthetic process"/>
    <property type="evidence" value="ECO:0007669"/>
    <property type="project" value="UniProtKB-UniPathway"/>
</dbReference>
<dbReference type="AlphaFoldDB" id="N1VMR8"/>
<comment type="catalytic activity">
    <reaction evidence="6">
        <text>orotidine 5'-phosphate + H(+) = UMP + CO2</text>
        <dbReference type="Rhea" id="RHEA:11596"/>
        <dbReference type="ChEBI" id="CHEBI:15378"/>
        <dbReference type="ChEBI" id="CHEBI:16526"/>
        <dbReference type="ChEBI" id="CHEBI:57538"/>
        <dbReference type="ChEBI" id="CHEBI:57865"/>
        <dbReference type="EC" id="4.1.1.23"/>
    </reaction>
</comment>
<dbReference type="SMART" id="SM00934">
    <property type="entry name" value="OMPdecase"/>
    <property type="match status" value="1"/>
</dbReference>
<comment type="caution">
    <text evidence="9">The sequence shown here is derived from an EMBL/GenBank/DDBJ whole genome shotgun (WGS) entry which is preliminary data.</text>
</comment>
<evidence type="ECO:0000256" key="7">
    <source>
        <dbReference type="NCBIfam" id="TIGR02127"/>
    </source>
</evidence>
<dbReference type="PANTHER" id="PTHR43375:SF1">
    <property type="entry name" value="OROTIDINE 5'-PHOSPHATE DECARBOXYLASE"/>
    <property type="match status" value="1"/>
</dbReference>
<dbReference type="CDD" id="cd04725">
    <property type="entry name" value="OMP_decarboxylase_like"/>
    <property type="match status" value="1"/>
</dbReference>
<reference evidence="9" key="1">
    <citation type="submission" date="2013-03" db="EMBL/GenBank/DDBJ databases">
        <authorList>
            <person name="Harkins D.M."/>
            <person name="Durkin A.S."/>
            <person name="Brinkac L.M."/>
            <person name="Haft D.H."/>
            <person name="Selengut J.D."/>
            <person name="Sanka R."/>
            <person name="DePew J."/>
            <person name="Purushe J."/>
            <person name="Hartskeerl R.A."/>
            <person name="Ahmed A."/>
            <person name="van der Linden H."/>
            <person name="Goris M.G.A."/>
            <person name="Vinetz J.M."/>
            <person name="Sutton G.G."/>
            <person name="Nierman W.C."/>
            <person name="Fouts D.E."/>
        </authorList>
    </citation>
    <scope>NUCLEOTIDE SEQUENCE [LARGE SCALE GENOMIC DNA]</scope>
    <source>
        <strain evidence="9">LT 11-33</strain>
    </source>
</reference>
<gene>
    <name evidence="9" type="primary">pyrF</name>
    <name evidence="9" type="ORF">LEP1GSC203_0300</name>
</gene>
<keyword evidence="4" id="KW-0665">Pyrimidine biosynthesis</keyword>
<evidence type="ECO:0000259" key="8">
    <source>
        <dbReference type="SMART" id="SM00934"/>
    </source>
</evidence>
<sequence length="275" mass="30974">MNHRSEFIQKFNLRRDSLQSLLCIGLDPELDKLPKVSLESKAPLVHFTETIIRYTHSYATAWKPNVAFFERLGAEGYFALEHMVQVMKEVSPDVPIVMDAKRGDLANTSKEYAKYFFQTLQVDALTVNPYMGRDSLVPYLDLGGYIFVLGLTSNPSSSDFQKQKLVGKDIFLYEEVSDQMARLGEEYPNQVGLVVGGTHPSEIQSLRKRHPEMYFLIPGFGAQGGDLNSIVQTSGKRSLINSSRGITLSTLDENFGQVAKKKAEEVHLQMNQLFL</sequence>
<dbReference type="STRING" id="1257025.LEP1GSC203_0300"/>
<dbReference type="PANTHER" id="PTHR43375">
    <property type="entry name" value="OROTIDINE 5'-PHOSPHATE DECARBOXYLASE"/>
    <property type="match status" value="1"/>
</dbReference>
<protein>
    <recommendedName>
        <fullName evidence="7">Orotidine-5'-phosphate decarboxylase</fullName>
        <ecNumber evidence="7">4.1.1.23</ecNumber>
    </recommendedName>
</protein>
<dbReference type="EMBL" id="AOGW02000023">
    <property type="protein sequence ID" value="EMY59743.1"/>
    <property type="molecule type" value="Genomic_DNA"/>
</dbReference>
<dbReference type="GO" id="GO:0004590">
    <property type="term" value="F:orotidine-5'-phosphate decarboxylase activity"/>
    <property type="evidence" value="ECO:0007669"/>
    <property type="project" value="UniProtKB-UniRule"/>
</dbReference>
<evidence type="ECO:0000313" key="9">
    <source>
        <dbReference type="EMBL" id="EMY59743.1"/>
    </source>
</evidence>
<evidence type="ECO:0000256" key="3">
    <source>
        <dbReference type="ARBA" id="ARBA00022793"/>
    </source>
</evidence>
<evidence type="ECO:0000256" key="1">
    <source>
        <dbReference type="ARBA" id="ARBA00004861"/>
    </source>
</evidence>
<dbReference type="NCBIfam" id="TIGR02127">
    <property type="entry name" value="pyrF_sub2"/>
    <property type="match status" value="1"/>
</dbReference>
<evidence type="ECO:0000313" key="10">
    <source>
        <dbReference type="Proteomes" id="UP000012371"/>
    </source>
</evidence>
<comment type="pathway">
    <text evidence="1">Pyrimidine metabolism; UMP biosynthesis via de novo pathway; UMP from orotate: step 2/2.</text>
</comment>
<keyword evidence="5 9" id="KW-0456">Lyase</keyword>
<dbReference type="Proteomes" id="UP000012371">
    <property type="component" value="Unassembled WGS sequence"/>
</dbReference>
<comment type="similarity">
    <text evidence="2">Belongs to the OMP decarboxylase family. Type 2 subfamily.</text>
</comment>
<accession>N1VMR8</accession>
<evidence type="ECO:0000256" key="2">
    <source>
        <dbReference type="ARBA" id="ARBA00008847"/>
    </source>
</evidence>